<dbReference type="EMBL" id="JAGYPJ010000001">
    <property type="protein sequence ID" value="MBS4201490.1"/>
    <property type="molecule type" value="Genomic_DNA"/>
</dbReference>
<dbReference type="InterPro" id="IPR011528">
    <property type="entry name" value="NERD"/>
</dbReference>
<evidence type="ECO:0000313" key="2">
    <source>
        <dbReference type="EMBL" id="MBS4201490.1"/>
    </source>
</evidence>
<evidence type="ECO:0000259" key="1">
    <source>
        <dbReference type="PROSITE" id="PS50965"/>
    </source>
</evidence>
<dbReference type="Proteomes" id="UP000682713">
    <property type="component" value="Unassembled WGS sequence"/>
</dbReference>
<proteinExistence type="predicted"/>
<protein>
    <submittedName>
        <fullName evidence="2">NERD domain-containing protein</fullName>
    </submittedName>
</protein>
<feature type="domain" description="NERD" evidence="1">
    <location>
        <begin position="37"/>
        <end position="147"/>
    </location>
</feature>
<sequence length="305" mass="35887">MFIKSRTESNELQVYKLLDKRKVLSIDDAVHYARLEKGYQGELSFDERVGGISKDWLVLNDLQLESNSTHFQIDSTIISQKSILLLDIKNHEGDYYIEDGRWYSINGKEIYNPVPRLERSEFLLRRLLQDHGYTIPIQAYLVYVNPDFHLYNTTRNLPIIFPTQLNRFFHKLHNIPSNINEHHKNLAHKLTSLHKEESPFTKLPKYHYEELRKGVMCAVCDSFSIEDKRIAIVCKKCGHIENVDSAIIRSAMEYTLLFPQRKITTNDLYDWCKGLKTKRTIRMIISKHFQHIGHAKSSYYVIRNA</sequence>
<dbReference type="AlphaFoldDB" id="A0A942TPS8"/>
<gene>
    <name evidence="2" type="ORF">KHA93_17835</name>
</gene>
<organism evidence="2 3">
    <name type="scientific">Lederbergia citrisecunda</name>
    <dbReference type="NCBI Taxonomy" id="2833583"/>
    <lineage>
        <taxon>Bacteria</taxon>
        <taxon>Bacillati</taxon>
        <taxon>Bacillota</taxon>
        <taxon>Bacilli</taxon>
        <taxon>Bacillales</taxon>
        <taxon>Bacillaceae</taxon>
        <taxon>Lederbergia</taxon>
    </lineage>
</organism>
<dbReference type="RefSeq" id="WP_213111957.1">
    <property type="nucleotide sequence ID" value="NZ_JAGYPJ010000001.1"/>
</dbReference>
<accession>A0A942TPS8</accession>
<reference evidence="2 3" key="1">
    <citation type="submission" date="2021-05" db="EMBL/GenBank/DDBJ databases">
        <title>Novel Bacillus species.</title>
        <authorList>
            <person name="Liu G."/>
        </authorList>
    </citation>
    <scope>NUCLEOTIDE SEQUENCE [LARGE SCALE GENOMIC DNA]</scope>
    <source>
        <strain evidence="2 3">FJAT-49732</strain>
    </source>
</reference>
<evidence type="ECO:0000313" key="3">
    <source>
        <dbReference type="Proteomes" id="UP000682713"/>
    </source>
</evidence>
<name>A0A942TPS8_9BACI</name>
<comment type="caution">
    <text evidence="2">The sequence shown here is derived from an EMBL/GenBank/DDBJ whole genome shotgun (WGS) entry which is preliminary data.</text>
</comment>
<dbReference type="Pfam" id="PF08378">
    <property type="entry name" value="NERD"/>
    <property type="match status" value="1"/>
</dbReference>
<dbReference type="PROSITE" id="PS50965">
    <property type="entry name" value="NERD"/>
    <property type="match status" value="1"/>
</dbReference>
<keyword evidence="3" id="KW-1185">Reference proteome</keyword>